<dbReference type="Proteomes" id="UP000287447">
    <property type="component" value="Unassembled WGS sequence"/>
</dbReference>
<dbReference type="PROSITE" id="PS50110">
    <property type="entry name" value="RESPONSE_REGULATORY"/>
    <property type="match status" value="1"/>
</dbReference>
<dbReference type="PANTHER" id="PTHR45566:SF1">
    <property type="entry name" value="HTH-TYPE TRANSCRIPTIONAL REGULATOR YHJB-RELATED"/>
    <property type="match status" value="1"/>
</dbReference>
<dbReference type="EMBL" id="SADE01000001">
    <property type="protein sequence ID" value="RVU38220.1"/>
    <property type="molecule type" value="Genomic_DNA"/>
</dbReference>
<dbReference type="SMART" id="SM00448">
    <property type="entry name" value="REC"/>
    <property type="match status" value="1"/>
</dbReference>
<dbReference type="InterPro" id="IPR001789">
    <property type="entry name" value="Sig_transdc_resp-reg_receiver"/>
</dbReference>
<keyword evidence="1 3" id="KW-0597">Phosphoprotein</keyword>
<proteinExistence type="predicted"/>
<evidence type="ECO:0000256" key="3">
    <source>
        <dbReference type="PROSITE-ProRule" id="PRU00169"/>
    </source>
</evidence>
<dbReference type="PRINTS" id="PR00038">
    <property type="entry name" value="HTHLUXR"/>
</dbReference>
<keyword evidence="2" id="KW-0238">DNA-binding</keyword>
<dbReference type="CDD" id="cd06170">
    <property type="entry name" value="LuxR_C_like"/>
    <property type="match status" value="1"/>
</dbReference>
<evidence type="ECO:0000256" key="1">
    <source>
        <dbReference type="ARBA" id="ARBA00022553"/>
    </source>
</evidence>
<evidence type="ECO:0000313" key="6">
    <source>
        <dbReference type="EMBL" id="RVU38220.1"/>
    </source>
</evidence>
<gene>
    <name evidence="6" type="ORF">EOI86_02690</name>
</gene>
<dbReference type="InterPro" id="IPR051015">
    <property type="entry name" value="EvgA-like"/>
</dbReference>
<dbReference type="Gene3D" id="3.40.50.2300">
    <property type="match status" value="1"/>
</dbReference>
<feature type="domain" description="HTH luxR-type" evidence="4">
    <location>
        <begin position="186"/>
        <end position="251"/>
    </location>
</feature>
<dbReference type="AlphaFoldDB" id="A0A437QUM2"/>
<dbReference type="InterPro" id="IPR000792">
    <property type="entry name" value="Tscrpt_reg_LuxR_C"/>
</dbReference>
<dbReference type="Pfam" id="PF00196">
    <property type="entry name" value="GerE"/>
    <property type="match status" value="1"/>
</dbReference>
<accession>A0A437QUM2</accession>
<dbReference type="InterPro" id="IPR058245">
    <property type="entry name" value="NreC/VraR/RcsB-like_REC"/>
</dbReference>
<keyword evidence="7" id="KW-1185">Reference proteome</keyword>
<dbReference type="SUPFAM" id="SSF52172">
    <property type="entry name" value="CheY-like"/>
    <property type="match status" value="1"/>
</dbReference>
<evidence type="ECO:0000256" key="2">
    <source>
        <dbReference type="ARBA" id="ARBA00023125"/>
    </source>
</evidence>
<dbReference type="PANTHER" id="PTHR45566">
    <property type="entry name" value="HTH-TYPE TRANSCRIPTIONAL REGULATOR YHJB-RELATED"/>
    <property type="match status" value="1"/>
</dbReference>
<dbReference type="SUPFAM" id="SSF46894">
    <property type="entry name" value="C-terminal effector domain of the bipartite response regulators"/>
    <property type="match status" value="1"/>
</dbReference>
<dbReference type="GO" id="GO:0003677">
    <property type="term" value="F:DNA binding"/>
    <property type="evidence" value="ECO:0007669"/>
    <property type="project" value="UniProtKB-KW"/>
</dbReference>
<evidence type="ECO:0000259" key="5">
    <source>
        <dbReference type="PROSITE" id="PS50110"/>
    </source>
</evidence>
<feature type="domain" description="Response regulatory" evidence="5">
    <location>
        <begin position="43"/>
        <end position="160"/>
    </location>
</feature>
<dbReference type="PROSITE" id="PS00622">
    <property type="entry name" value="HTH_LUXR_1"/>
    <property type="match status" value="1"/>
</dbReference>
<dbReference type="SMART" id="SM00421">
    <property type="entry name" value="HTH_LUXR"/>
    <property type="match status" value="1"/>
</dbReference>
<name>A0A437QUM2_9PROT</name>
<sequence length="261" mass="28223">MLCLQVRPCFGVLSNNNYTKEHSGRNRPLEQSSVTCAGDQIKSILVVDDHPLFRDALATTLQTALPLRTIRTASTLMGALERLSKDFEPDAIVLDLNLPDVQGVSGLLRLKATAPHTPVIVVSAFGEDKVIAAVMASGAAGFVRKDASRQMLIDAFKRIWAGDIYTPEGYTPPQREDGTGEEVDEAAKRLSSLTAQQLRILELLCEGKLNKQIAYELSIAETTVKAHVTAILRKLGVHTRTQAVLIANEARIPLGAGAGRS</sequence>
<dbReference type="PROSITE" id="PS50043">
    <property type="entry name" value="HTH_LUXR_2"/>
    <property type="match status" value="1"/>
</dbReference>
<dbReference type="InterPro" id="IPR011006">
    <property type="entry name" value="CheY-like_superfamily"/>
</dbReference>
<evidence type="ECO:0000259" key="4">
    <source>
        <dbReference type="PROSITE" id="PS50043"/>
    </source>
</evidence>
<dbReference type="OrthoDB" id="9805444at2"/>
<protein>
    <submittedName>
        <fullName evidence="6">Response regulator transcription factor</fullName>
    </submittedName>
</protein>
<reference evidence="7" key="1">
    <citation type="submission" date="2019-01" db="EMBL/GenBank/DDBJ databases">
        <title>Gri0909 isolated from a small marine red alga.</title>
        <authorList>
            <person name="Kim J."/>
            <person name="Jeong S.E."/>
            <person name="Jeon C.O."/>
        </authorList>
    </citation>
    <scope>NUCLEOTIDE SEQUENCE [LARGE SCALE GENOMIC DNA]</scope>
    <source>
        <strain evidence="7">Gri0909</strain>
    </source>
</reference>
<dbReference type="GO" id="GO:0006355">
    <property type="term" value="P:regulation of DNA-templated transcription"/>
    <property type="evidence" value="ECO:0007669"/>
    <property type="project" value="InterPro"/>
</dbReference>
<dbReference type="InterPro" id="IPR016032">
    <property type="entry name" value="Sig_transdc_resp-reg_C-effctor"/>
</dbReference>
<evidence type="ECO:0000313" key="7">
    <source>
        <dbReference type="Proteomes" id="UP000287447"/>
    </source>
</evidence>
<comment type="caution">
    <text evidence="6">The sequence shown here is derived from an EMBL/GenBank/DDBJ whole genome shotgun (WGS) entry which is preliminary data.</text>
</comment>
<dbReference type="Pfam" id="PF00072">
    <property type="entry name" value="Response_reg"/>
    <property type="match status" value="1"/>
</dbReference>
<dbReference type="CDD" id="cd17535">
    <property type="entry name" value="REC_NarL-like"/>
    <property type="match status" value="1"/>
</dbReference>
<feature type="modified residue" description="4-aspartylphosphate" evidence="3">
    <location>
        <position position="95"/>
    </location>
</feature>
<dbReference type="GO" id="GO:0000160">
    <property type="term" value="P:phosphorelay signal transduction system"/>
    <property type="evidence" value="ECO:0007669"/>
    <property type="project" value="InterPro"/>
</dbReference>
<organism evidence="6 7">
    <name type="scientific">Hwanghaeella grinnelliae</name>
    <dbReference type="NCBI Taxonomy" id="2500179"/>
    <lineage>
        <taxon>Bacteria</taxon>
        <taxon>Pseudomonadati</taxon>
        <taxon>Pseudomonadota</taxon>
        <taxon>Alphaproteobacteria</taxon>
        <taxon>Rhodospirillales</taxon>
        <taxon>Rhodospirillaceae</taxon>
        <taxon>Hwanghaeella</taxon>
    </lineage>
</organism>